<keyword evidence="3" id="KW-1185">Reference proteome</keyword>
<organism evidence="2 3">
    <name type="scientific">Acidianus sulfidivorans JP7</name>
    <dbReference type="NCBI Taxonomy" id="619593"/>
    <lineage>
        <taxon>Archaea</taxon>
        <taxon>Thermoproteota</taxon>
        <taxon>Thermoprotei</taxon>
        <taxon>Sulfolobales</taxon>
        <taxon>Sulfolobaceae</taxon>
        <taxon>Acidianus</taxon>
    </lineage>
</organism>
<keyword evidence="1" id="KW-1133">Transmembrane helix</keyword>
<evidence type="ECO:0000313" key="3">
    <source>
        <dbReference type="Proteomes" id="UP000248410"/>
    </source>
</evidence>
<dbReference type="EMBL" id="CP029288">
    <property type="protein sequence ID" value="AWR96749.1"/>
    <property type="molecule type" value="Genomic_DNA"/>
</dbReference>
<proteinExistence type="predicted"/>
<name>A0A2U9IL33_9CREN</name>
<evidence type="ECO:0000313" key="2">
    <source>
        <dbReference type="EMBL" id="AWR96749.1"/>
    </source>
</evidence>
<reference evidence="2 3" key="1">
    <citation type="submission" date="2018-05" db="EMBL/GenBank/DDBJ databases">
        <title>Complete Genome Sequences of Extremely Thermoacidophilic, Metal-Mobilizing Type-Strain Members of the Archaeal Family Sulfolobaceae: Acidianus brierleyi DSM-1651T, Acidianus sulfidivorans DSM-18786T, Metallosphaera hakonensis DSM-7519T, and Metallosphaera prunae DSM-10039T.</title>
        <authorList>
            <person name="Counts J.A."/>
            <person name="Kelly R.M."/>
        </authorList>
    </citation>
    <scope>NUCLEOTIDE SEQUENCE [LARGE SCALE GENOMIC DNA]</scope>
    <source>
        <strain evidence="2 3">JP7</strain>
    </source>
</reference>
<protein>
    <submittedName>
        <fullName evidence="2">Uncharacterized protein</fullName>
    </submittedName>
</protein>
<feature type="transmembrane region" description="Helical" evidence="1">
    <location>
        <begin position="84"/>
        <end position="103"/>
    </location>
</feature>
<sequence length="104" mass="12233">MQLLSQKYKLSRLLYYIQRLGDLNPKILGVIAGIKDAEELISLLKAKYEYRTYPLFSEKPLGLDKYIFTIYSKKRFSLINCMKFLMVLLVMPLGTYLILILLIY</sequence>
<keyword evidence="1" id="KW-0472">Membrane</keyword>
<accession>A0A2U9IL33</accession>
<dbReference type="Proteomes" id="UP000248410">
    <property type="component" value="Chromosome"/>
</dbReference>
<evidence type="ECO:0000256" key="1">
    <source>
        <dbReference type="SAM" id="Phobius"/>
    </source>
</evidence>
<keyword evidence="1" id="KW-0812">Transmembrane</keyword>
<dbReference type="KEGG" id="asul:DFR86_03715"/>
<gene>
    <name evidence="2" type="ORF">DFR86_03715</name>
</gene>
<dbReference type="AlphaFoldDB" id="A0A2U9IL33"/>